<dbReference type="MassIVE" id="H0YNJ0"/>
<gene>
    <name evidence="2" type="primary">RNF31</name>
</gene>
<reference evidence="2" key="3">
    <citation type="journal article" date="2004" name="Nature">
        <title>Finishing the euchromatic sequence of the human genome.</title>
        <authorList>
            <consortium name="International Human Genome Sequencing Consortium"/>
        </authorList>
    </citation>
    <scope>NUCLEOTIDE SEQUENCE [LARGE SCALE GENOMIC DNA]</scope>
</reference>
<dbReference type="GeneTree" id="ENSGT00530000064112"/>
<dbReference type="UCSC" id="uc058zyc.1">
    <property type="organism name" value="human"/>
</dbReference>
<dbReference type="Antibodypedia" id="22671">
    <property type="antibodies" value="253 antibodies from 35 providers"/>
</dbReference>
<dbReference type="InterPro" id="IPR040641">
    <property type="entry name" value="RNF31_PUB"/>
</dbReference>
<sequence length="56" mass="6227">MPGEEEERAFLVAREELASALRRDSGQAFSLEQLRPLLASSLPLAARYLQLDAARL</sequence>
<dbReference type="OrthoDB" id="9978677at2759"/>
<dbReference type="AlphaFoldDB" id="H0YNJ0"/>
<dbReference type="Pfam" id="PF18486">
    <property type="entry name" value="PUB_1"/>
    <property type="match status" value="1"/>
</dbReference>
<dbReference type="Proteomes" id="UP000005640">
    <property type="component" value="Chromosome 14"/>
</dbReference>
<evidence type="ECO:0000259" key="1">
    <source>
        <dbReference type="Pfam" id="PF18486"/>
    </source>
</evidence>
<dbReference type="Gene3D" id="1.20.58.2190">
    <property type="match status" value="1"/>
</dbReference>
<dbReference type="VEuPathDB" id="HostDB:ENSG00000092098"/>
<reference evidence="2" key="1">
    <citation type="journal article" date="2001" name="Nature">
        <title>Initial sequencing and analysis of the human genome.</title>
        <authorList>
            <consortium name="International Human Genome Sequencing Consortium"/>
            <person name="Lander E.S."/>
            <person name="Linton L.M."/>
            <person name="Birren B."/>
            <person name="Nusbaum C."/>
            <person name="Zody M.C."/>
            <person name="Baldwin J."/>
            <person name="Devon K."/>
            <person name="Dewar K."/>
            <person name="Doyle M."/>
            <person name="FitzHugh W."/>
            <person name="Funke R."/>
            <person name="Gage D."/>
            <person name="Harris K."/>
            <person name="Heaford A."/>
            <person name="Howland J."/>
            <person name="Kann L."/>
            <person name="Lehoczky J."/>
            <person name="LeVine R."/>
            <person name="McEwan P."/>
            <person name="McKernan K."/>
            <person name="Meldrim J."/>
            <person name="Mesirov J.P."/>
            <person name="Miranda C."/>
            <person name="Morris W."/>
            <person name="Naylor J."/>
            <person name="Raymond C."/>
            <person name="Rosetti M."/>
            <person name="Santos R."/>
            <person name="Sheridan A."/>
            <person name="Sougnez C."/>
            <person name="Stange-Thomann N."/>
            <person name="Stojanovic N."/>
            <person name="Subramanian A."/>
            <person name="Wyman D."/>
            <person name="Rogers J."/>
            <person name="Sulston J."/>
            <person name="Ainscough R."/>
            <person name="Beck S."/>
            <person name="Bentley D."/>
            <person name="Burton J."/>
            <person name="Clee C."/>
            <person name="Carter N."/>
            <person name="Coulson A."/>
            <person name="Deadman R."/>
            <person name="Deloukas P."/>
            <person name="Dunham A."/>
            <person name="Dunham I."/>
            <person name="Durbin R."/>
            <person name="French L."/>
            <person name="Grafham D."/>
            <person name="Gregory S."/>
            <person name="Hubbard T."/>
            <person name="Humphray S."/>
            <person name="Hunt A."/>
            <person name="Jones M."/>
            <person name="Lloyd C."/>
            <person name="McMurray A."/>
            <person name="Matthews L."/>
            <person name="Mercer S."/>
            <person name="Milne S."/>
            <person name="Mullikin J.C."/>
            <person name="Mungall A."/>
            <person name="Plumb R."/>
            <person name="Ross M."/>
            <person name="Shownkeen R."/>
            <person name="Sims S."/>
            <person name="Waterston R.H."/>
            <person name="Wilson R.K."/>
            <person name="Hillier L.W."/>
            <person name="McPherson J.D."/>
            <person name="Marra M.A."/>
            <person name="Mardis E.R."/>
            <person name="Fulton L.A."/>
            <person name="Chinwalla A.T."/>
            <person name="Pepin K.H."/>
            <person name="Gish W.R."/>
            <person name="Chissoe S.L."/>
            <person name="Wendl M.C."/>
            <person name="Delehaunty K.D."/>
            <person name="Miner T.L."/>
            <person name="Delehaunty A."/>
            <person name="Kramer J.B."/>
            <person name="Cook L.L."/>
            <person name="Fulton R.S."/>
            <person name="Johnson D.L."/>
            <person name="Minx P.J."/>
            <person name="Clifton S.W."/>
            <person name="Hawkins T."/>
            <person name="Branscomb E."/>
            <person name="Predki P."/>
            <person name="Richardson P."/>
            <person name="Wenning S."/>
            <person name="Slezak T."/>
            <person name="Doggett N."/>
            <person name="Cheng J.F."/>
            <person name="Olsen A."/>
            <person name="Lucas S."/>
            <person name="Elkin C."/>
            <person name="Uberbacher E."/>
            <person name="Frazier M."/>
            <person name="Gibbs R.A."/>
            <person name="Muzny D.M."/>
            <person name="Scherer S.E."/>
            <person name="Bouck J.B."/>
            <person name="Sodergren E.J."/>
            <person name="Worley K.C."/>
            <person name="Rives C.M."/>
            <person name="Gorrell J.H."/>
            <person name="Metzker M.L."/>
            <person name="Naylor S.L."/>
            <person name="Kucherlapati R.S."/>
            <person name="Nelson D.L."/>
            <person name="Weinstock G.M."/>
            <person name="Sakaki Y."/>
            <person name="Fujiyama A."/>
            <person name="Hattori M."/>
            <person name="Yada T."/>
            <person name="Toyoda A."/>
            <person name="Itoh T."/>
            <person name="Kawagoe C."/>
            <person name="Watanabe H."/>
            <person name="Totoki Y."/>
            <person name="Taylor T."/>
            <person name="Weissenbach J."/>
            <person name="Heilig R."/>
            <person name="Saurin W."/>
            <person name="Artiguenave F."/>
            <person name="Brottier P."/>
            <person name="Bruls T."/>
            <person name="Pelletier E."/>
            <person name="Robert C."/>
            <person name="Wincker P."/>
            <person name="Smith D.R."/>
            <person name="Doucette-Stamm L."/>
            <person name="Rubenfield M."/>
            <person name="Weinstock K."/>
            <person name="Lee H.M."/>
            <person name="Dubois J."/>
            <person name="Rosenthal A."/>
            <person name="Platzer M."/>
            <person name="Nyakatura G."/>
            <person name="Taudien S."/>
            <person name="Rump A."/>
            <person name="Yang H."/>
            <person name="Yu J."/>
            <person name="Wang J."/>
            <person name="Huang G."/>
            <person name="Gu J."/>
            <person name="Hood L."/>
            <person name="Rowen L."/>
            <person name="Madan A."/>
            <person name="Qin S."/>
            <person name="Davis R.W."/>
            <person name="Federspiel N.A."/>
            <person name="Abola A.P."/>
            <person name="Proctor M.J."/>
            <person name="Myers R.M."/>
            <person name="Schmutz J."/>
            <person name="Dickson M."/>
            <person name="Grimwood J."/>
            <person name="Cox D.R."/>
            <person name="Olson M.V."/>
            <person name="Kaul R."/>
            <person name="Raymond C."/>
            <person name="Shimizu N."/>
            <person name="Kawasaki K."/>
            <person name="Minoshima S."/>
            <person name="Evans G.A."/>
            <person name="Athanasiou M."/>
            <person name="Schultz R."/>
            <person name="Roe B.A."/>
            <person name="Chen F."/>
            <person name="Pan H."/>
            <person name="Ramser J."/>
            <person name="Lehrach H."/>
            <person name="Reinhardt R."/>
            <person name="McCombie W.R."/>
            <person name="de la Bastide M."/>
            <person name="Dedhia N."/>
            <person name="Blocker H."/>
            <person name="Hornischer K."/>
            <person name="Nordsiek G."/>
            <person name="Agarwala R."/>
            <person name="Aravind L."/>
            <person name="Bailey J.A."/>
            <person name="Bateman A."/>
            <person name="Batzoglou S."/>
            <person name="Birney E."/>
            <person name="Bork P."/>
            <person name="Brown D.G."/>
            <person name="Burge C.B."/>
            <person name="Cerutti L."/>
            <person name="Chen H.C."/>
            <person name="Church D."/>
            <person name="Clamp M."/>
            <person name="Copley R.R."/>
            <person name="Doerks T."/>
            <person name="Eddy S.R."/>
            <person name="Eichler E.E."/>
            <person name="Furey T.S."/>
            <person name="Galagan J."/>
            <person name="Gilbert J.G."/>
            <person name="Harmon C."/>
            <person name="Hayashizaki Y."/>
            <person name="Haussler D."/>
            <person name="Hermjakob H."/>
            <person name="Hokamp K."/>
            <person name="Jang W."/>
            <person name="Johnson L.S."/>
            <person name="Jones T.A."/>
            <person name="Kasif S."/>
            <person name="Kaspryzk A."/>
            <person name="Kennedy S."/>
            <person name="Kent W.J."/>
            <person name="Kitts P."/>
            <person name="Koonin E.V."/>
            <person name="Korf I."/>
            <person name="Kulp D."/>
            <person name="Lancet D."/>
            <person name="Lowe T.M."/>
            <person name="McLysaght A."/>
            <person name="Mikkelsen T."/>
            <person name="Moran J.V."/>
            <person name="Mulder N."/>
            <person name="Pollara V.J."/>
            <person name="Ponting C.P."/>
            <person name="Schuler G."/>
            <person name="Schultz J."/>
            <person name="Slater G."/>
            <person name="Smit A.F."/>
            <person name="Stupka E."/>
            <person name="Szustakowski J."/>
            <person name="Thierry-Mieg D."/>
            <person name="Thierry-Mieg J."/>
            <person name="Wagner L."/>
            <person name="Wallis J."/>
            <person name="Wheeler R."/>
            <person name="Williams A."/>
            <person name="Wolf Y.I."/>
            <person name="Wolfe K.H."/>
            <person name="Yang S.P."/>
            <person name="Yeh R.F."/>
            <person name="Collins F."/>
            <person name="Guyer M.S."/>
            <person name="Peterson J."/>
            <person name="Felsenfeld A."/>
            <person name="Wetterstrand K.A."/>
            <person name="Patrinos A."/>
            <person name="Morgan M.J."/>
            <person name="de Jong P."/>
            <person name="Catanese J.J."/>
            <person name="Osoegawa K."/>
            <person name="Shizuya H."/>
            <person name="Choi S."/>
            <person name="Chen Y.J."/>
        </authorList>
    </citation>
    <scope>NUCLEOTIDE SEQUENCE [LARGE SCALE GENOMIC DNA]</scope>
</reference>
<keyword evidence="4 5" id="KW-1267">Proteomics identification</keyword>
<dbReference type="Ensembl" id="ENST00000643184.1">
    <property type="protein sequence ID" value="ENSP00000494317.1"/>
    <property type="gene ID" value="ENSG00000285152.2"/>
</dbReference>
<dbReference type="HOGENOM" id="CLU_3019520_0_0_1"/>
<organism evidence="2 3">
    <name type="scientific">Homo sapiens</name>
    <name type="common">Human</name>
    <dbReference type="NCBI Taxonomy" id="9606"/>
    <lineage>
        <taxon>Eukaryota</taxon>
        <taxon>Metazoa</taxon>
        <taxon>Chordata</taxon>
        <taxon>Craniata</taxon>
        <taxon>Vertebrata</taxon>
        <taxon>Euteleostomi</taxon>
        <taxon>Mammalia</taxon>
        <taxon>Eutheria</taxon>
        <taxon>Euarchontoglires</taxon>
        <taxon>Primates</taxon>
        <taxon>Haplorrhini</taxon>
        <taxon>Catarrhini</taxon>
        <taxon>Hominidae</taxon>
        <taxon>Homo</taxon>
    </lineage>
</organism>
<dbReference type="OpenTargets" id="ENSG00000092098"/>
<feature type="non-terminal residue" evidence="2">
    <location>
        <position position="56"/>
    </location>
</feature>
<dbReference type="ExpressionAtlas" id="H0YNJ0">
    <property type="expression patterns" value="baseline and differential"/>
</dbReference>
<evidence type="ECO:0007829" key="4">
    <source>
        <dbReference type="PeptideAtlas" id="H0YNJ0"/>
    </source>
</evidence>
<proteinExistence type="evidence at protein level"/>
<dbReference type="Ensembl" id="ENST00000560875.1">
    <property type="protein sequence ID" value="ENSP00000454032.1"/>
    <property type="gene ID" value="ENSG00000092098.18"/>
</dbReference>
<name>H0YNJ0_HUMAN</name>
<dbReference type="ProteomicsDB" id="40574"/>
<protein>
    <submittedName>
        <fullName evidence="2">Ring finger protein 31</fullName>
    </submittedName>
</protein>
<evidence type="ECO:0007829" key="5">
    <source>
        <dbReference type="ProteomicsDB" id="H0YNJ0"/>
    </source>
</evidence>
<dbReference type="OMA" id="LVIMIRE"/>
<dbReference type="EMBL" id="AL136295">
    <property type="status" value="NOT_ANNOTATED_CDS"/>
    <property type="molecule type" value="Genomic_DNA"/>
</dbReference>
<dbReference type="Bgee" id="ENSG00000092098">
    <property type="expression patterns" value="Expressed in spleen and 99 other cell types or tissues"/>
</dbReference>
<dbReference type="SMR" id="H0YNJ0"/>
<accession>H0YNJ0</accession>
<feature type="domain" description="E3 ubiquitin-protein ligase RNF31 PUB" evidence="1">
    <location>
        <begin position="4"/>
        <end position="56"/>
    </location>
</feature>
<dbReference type="HGNC" id="HGNC:16031">
    <property type="gene designation" value="RNF31"/>
</dbReference>
<evidence type="ECO:0000313" key="3">
    <source>
        <dbReference type="Proteomes" id="UP000005640"/>
    </source>
</evidence>
<reference evidence="2" key="4">
    <citation type="submission" date="2025-05" db="UniProtKB">
        <authorList>
            <consortium name="Ensembl"/>
        </authorList>
    </citation>
    <scope>IDENTIFICATION</scope>
</reference>
<evidence type="ECO:0000313" key="2">
    <source>
        <dbReference type="Ensembl" id="ENSP00000454032.1"/>
    </source>
</evidence>
<keyword evidence="3" id="KW-1185">Reference proteome</keyword>
<dbReference type="ChiTaRS" id="RNF31">
    <property type="organism name" value="human"/>
</dbReference>
<reference evidence="2 3" key="2">
    <citation type="journal article" date="2003" name="Nature">
        <title>The DNA sequence and analysis of human chromosome 14.</title>
        <authorList>
            <person name="Heilig R."/>
            <person name="Eckenberg R."/>
            <person name="Petit J.L."/>
            <person name="Fonknechten N."/>
            <person name="Da Silva C."/>
            <person name="Cattolico L."/>
            <person name="Levy M."/>
            <person name="Barbe V."/>
            <person name="de Berardinis V."/>
            <person name="Ureta-Vidal A."/>
            <person name="Pelletier E."/>
            <person name="Vico V."/>
            <person name="Anthouard V."/>
            <person name="Rowen L."/>
            <person name="Madan A."/>
            <person name="Qin S."/>
            <person name="Sun H."/>
            <person name="Du H."/>
            <person name="Pepin K."/>
            <person name="Artiguenave F."/>
            <person name="Robert C."/>
            <person name="Cruaud C."/>
            <person name="Bruls T."/>
            <person name="Jaillon O."/>
            <person name="Friedlander L."/>
            <person name="Samson G."/>
            <person name="Brottier P."/>
            <person name="Cure S."/>
            <person name="Segurens B."/>
            <person name="Aniere F."/>
            <person name="Samain S."/>
            <person name="Crespeau H."/>
            <person name="Abbasi N."/>
            <person name="Aiach N."/>
            <person name="Boscus D."/>
            <person name="Dickhoff R."/>
            <person name="Dors M."/>
            <person name="Dubois I."/>
            <person name="Friedman C."/>
            <person name="Gouyvenoux M."/>
            <person name="James R."/>
            <person name="Madan A."/>
            <person name="Mairey-Estrada B."/>
            <person name="Mangenot S."/>
            <person name="Martins N."/>
            <person name="Menard M."/>
            <person name="Oztas S."/>
            <person name="Ratcliffe A."/>
            <person name="Shaffer T."/>
            <person name="Trask B."/>
            <person name="Vacherie B."/>
            <person name="Bellemere C."/>
            <person name="Belser C."/>
            <person name="Besnard-Gonnet M."/>
            <person name="Bartol-Mavel D."/>
            <person name="Boutard M."/>
            <person name="Briez-Silla S."/>
            <person name="Combette S."/>
            <person name="Dufosse-Laurent V."/>
            <person name="Ferron C."/>
            <person name="Lechaplais C."/>
            <person name="Louesse C."/>
            <person name="Muselet D."/>
            <person name="Magdelenat G."/>
            <person name="Pateau E."/>
            <person name="Petit E."/>
            <person name="Sirvain-Trukniewicz P."/>
            <person name="Trybou A."/>
            <person name="Vega-Czarny N."/>
            <person name="Bataille E."/>
            <person name="Bluet E."/>
            <person name="Bordelais I."/>
            <person name="Dubois M."/>
            <person name="Dumont C."/>
            <person name="Guerin T."/>
            <person name="Haffray S."/>
            <person name="Hammadi R."/>
            <person name="Muanga J."/>
            <person name="Pellouin V."/>
            <person name="Robert D."/>
            <person name="Wunderle E."/>
            <person name="Gauguet G."/>
            <person name="Roy A."/>
            <person name="Sainte-Marthe L."/>
            <person name="Verdier J."/>
            <person name="Verdier-Discala C."/>
            <person name="Hillier L."/>
            <person name="Fulton L."/>
            <person name="McPherson J."/>
            <person name="Matsuda F."/>
            <person name="Wilson R."/>
            <person name="Scarpelli C."/>
            <person name="Gyapay G."/>
            <person name="Wincker P."/>
            <person name="Saurin W."/>
            <person name="Quetier F."/>
            <person name="Waterston R."/>
            <person name="Hood L."/>
            <person name="Weissenbach J."/>
        </authorList>
    </citation>
    <scope>NUCLEOTIDE SEQUENCE [LARGE SCALE GENOMIC DNA]</scope>
</reference>